<dbReference type="EMBL" id="KE720876">
    <property type="protein sequence ID" value="ERF74445.1"/>
    <property type="molecule type" value="Genomic_DNA"/>
</dbReference>
<evidence type="ECO:0000313" key="5">
    <source>
        <dbReference type="Proteomes" id="UP000019373"/>
    </source>
</evidence>
<proteinExistence type="predicted"/>
<feature type="region of interest" description="Disordered" evidence="2">
    <location>
        <begin position="220"/>
        <end position="239"/>
    </location>
</feature>
<feature type="region of interest" description="Disordered" evidence="2">
    <location>
        <begin position="711"/>
        <end position="739"/>
    </location>
</feature>
<keyword evidence="1" id="KW-0175">Coiled coil</keyword>
<evidence type="ECO:0000313" key="4">
    <source>
        <dbReference type="EMBL" id="ERF74445.1"/>
    </source>
</evidence>
<sequence>MHATAAASLYTVSTPTFSHLRSPGSLNSQVLPSAFLNQYGKNKVRILRRRHSCLLAVGAWKWGMKLNWNGRAPQAAQIPDAEWEKHKDVIVLLRPLMTLEALMVTMARDYSFTASRPQYKSRFQKWELPNVKAAPSLHGIGTTPAATTRDPSFNLPLREGTSNLQVEAVAESLLSPTAESTPSPAVEHETPLRAHIPSVANSEAEMENVDNKRRPVPLFQPGGSTSVQPVTPNPSRPLQSNLYPGSIEVIAPRDLIDAMERYDVEPMLSAQDLQNIAEAGHFLFAAGSYQNAYDLYTKYFHVLLARNHETMHPLVSAVVNVARSAQSLTQLEVAKQAIEKLMQEANEKLKLFPTAEFTLRAQLADILRKLGQPIEAAKQCAFVLTGSYGWGCDSGYVPNDRRGPAFLLYQCCIKLSERSEESTDHSCLCSFQPMLPGGYLCWRTKSPNDENLRLIFTWCAARLLDTELHQPLPALEARHVDDDEAFFRELATVVFCHLWMAFLKASKAEEEDENIAKLVFQIRELMGISTPEIFATASVALMSLAPRWVVNGVSSRSIEVPWQCYHTAQNLRCVQERALWESSHPEFIEIFLTAYATVNTSKVPSQILEADHVSAFVQEHSNISLSFSLSQASAATSSIPTRSLNGPCYSLFPKASIDSTTKSSTIPTRPINGPSYSPFPTGSFDPTISITPRSSQSSGFASMLSLQRRIARGQGHKSNADDLSIRSQRRDSASTSSLRRQLGLSITSYRTLSTDDSESLHSSAMDWEPTIGTIEEGIAI</sequence>
<dbReference type="RefSeq" id="XP_007799829.1">
    <property type="nucleotide sequence ID" value="XM_007801638.1"/>
</dbReference>
<dbReference type="OrthoDB" id="5083163at2759"/>
<dbReference type="AlphaFoldDB" id="U1HUV5"/>
<dbReference type="Pfam" id="PF14420">
    <property type="entry name" value="Clr5"/>
    <property type="match status" value="1"/>
</dbReference>
<protein>
    <recommendedName>
        <fullName evidence="3">Clr5 domain-containing protein</fullName>
    </recommendedName>
</protein>
<accession>U1HUV5</accession>
<evidence type="ECO:0000259" key="3">
    <source>
        <dbReference type="Pfam" id="PF14420"/>
    </source>
</evidence>
<dbReference type="Proteomes" id="UP000019373">
    <property type="component" value="Unassembled WGS sequence"/>
</dbReference>
<feature type="coiled-coil region" evidence="1">
    <location>
        <begin position="324"/>
        <end position="351"/>
    </location>
</feature>
<gene>
    <name evidence="4" type="ORF">EPUS_03883</name>
</gene>
<feature type="domain" description="Clr5" evidence="3">
    <location>
        <begin position="80"/>
        <end position="129"/>
    </location>
</feature>
<evidence type="ECO:0000256" key="1">
    <source>
        <dbReference type="SAM" id="Coils"/>
    </source>
</evidence>
<evidence type="ECO:0000256" key="2">
    <source>
        <dbReference type="SAM" id="MobiDB-lite"/>
    </source>
</evidence>
<dbReference type="HOGENOM" id="CLU_359029_0_0_1"/>
<keyword evidence="5" id="KW-1185">Reference proteome</keyword>
<feature type="compositionally biased region" description="Basic and acidic residues" evidence="2">
    <location>
        <begin position="718"/>
        <end position="732"/>
    </location>
</feature>
<organism evidence="4 5">
    <name type="scientific">Endocarpon pusillum (strain Z07020 / HMAS-L-300199)</name>
    <name type="common">Lichen-forming fungus</name>
    <dbReference type="NCBI Taxonomy" id="1263415"/>
    <lineage>
        <taxon>Eukaryota</taxon>
        <taxon>Fungi</taxon>
        <taxon>Dikarya</taxon>
        <taxon>Ascomycota</taxon>
        <taxon>Pezizomycotina</taxon>
        <taxon>Eurotiomycetes</taxon>
        <taxon>Chaetothyriomycetidae</taxon>
        <taxon>Verrucariales</taxon>
        <taxon>Verrucariaceae</taxon>
        <taxon>Endocarpon</taxon>
    </lineage>
</organism>
<dbReference type="GeneID" id="19238918"/>
<dbReference type="InterPro" id="IPR025676">
    <property type="entry name" value="Clr5_dom"/>
</dbReference>
<name>U1HUV5_ENDPU</name>
<reference evidence="5" key="1">
    <citation type="journal article" date="2014" name="BMC Genomics">
        <title>Genome characteristics reveal the impact of lichenization on lichen-forming fungus Endocarpon pusillum Hedwig (Verrucariales, Ascomycota).</title>
        <authorList>
            <person name="Wang Y.-Y."/>
            <person name="Liu B."/>
            <person name="Zhang X.-Y."/>
            <person name="Zhou Q.-M."/>
            <person name="Zhang T."/>
            <person name="Li H."/>
            <person name="Yu Y.-F."/>
            <person name="Zhang X.-L."/>
            <person name="Hao X.-Y."/>
            <person name="Wang M."/>
            <person name="Wang L."/>
            <person name="Wei J.-C."/>
        </authorList>
    </citation>
    <scope>NUCLEOTIDE SEQUENCE [LARGE SCALE GENOMIC DNA]</scope>
    <source>
        <strain evidence="5">Z07020 / HMAS-L-300199</strain>
    </source>
</reference>